<sequence>MLGNFGACLGSSLQRCAVENKMESVVGVFLLICVAFGSAIGCIGFGVGLIFLSVPQAFGLGILSVGCGALFGAIFGGKRIMRSLIETLKEMEQKAESKVAAAE</sequence>
<proteinExistence type="predicted"/>
<evidence type="ECO:0000256" key="1">
    <source>
        <dbReference type="SAM" id="Phobius"/>
    </source>
</evidence>
<reference evidence="2 3" key="1">
    <citation type="submission" date="2020-08" db="EMBL/GenBank/DDBJ databases">
        <title>Genomic Encyclopedia of Type Strains, Phase III (KMG-III): the genomes of soil and plant-associated and newly described type strains.</title>
        <authorList>
            <person name="Whitman W."/>
        </authorList>
    </citation>
    <scope>NUCLEOTIDE SEQUENCE [LARGE SCALE GENOMIC DNA]</scope>
    <source>
        <strain evidence="2 3">CECT 8075</strain>
    </source>
</reference>
<dbReference type="EMBL" id="JACHXU010000050">
    <property type="protein sequence ID" value="MBB3210681.1"/>
    <property type="molecule type" value="Genomic_DNA"/>
</dbReference>
<accession>A0A7W5HA14</accession>
<name>A0A7W5HA14_9BACT</name>
<evidence type="ECO:0000313" key="2">
    <source>
        <dbReference type="EMBL" id="MBB3210681.1"/>
    </source>
</evidence>
<protein>
    <submittedName>
        <fullName evidence="2">Uncharacterized protein</fullName>
    </submittedName>
</protein>
<gene>
    <name evidence="2" type="ORF">FHS27_006529</name>
</gene>
<feature type="transmembrane region" description="Helical" evidence="1">
    <location>
        <begin position="25"/>
        <end position="51"/>
    </location>
</feature>
<comment type="caution">
    <text evidence="2">The sequence shown here is derived from an EMBL/GenBank/DDBJ whole genome shotgun (WGS) entry which is preliminary data.</text>
</comment>
<organism evidence="2 3">
    <name type="scientific">Aporhodopirellula rubra</name>
    <dbReference type="NCBI Taxonomy" id="980271"/>
    <lineage>
        <taxon>Bacteria</taxon>
        <taxon>Pseudomonadati</taxon>
        <taxon>Planctomycetota</taxon>
        <taxon>Planctomycetia</taxon>
        <taxon>Pirellulales</taxon>
        <taxon>Pirellulaceae</taxon>
        <taxon>Aporhodopirellula</taxon>
    </lineage>
</organism>
<keyword evidence="1" id="KW-1133">Transmembrane helix</keyword>
<keyword evidence="3" id="KW-1185">Reference proteome</keyword>
<dbReference type="AlphaFoldDB" id="A0A7W5HA14"/>
<keyword evidence="1" id="KW-0812">Transmembrane</keyword>
<dbReference type="Proteomes" id="UP000536179">
    <property type="component" value="Unassembled WGS sequence"/>
</dbReference>
<keyword evidence="1" id="KW-0472">Membrane</keyword>
<evidence type="ECO:0000313" key="3">
    <source>
        <dbReference type="Proteomes" id="UP000536179"/>
    </source>
</evidence>
<feature type="transmembrane region" description="Helical" evidence="1">
    <location>
        <begin position="57"/>
        <end position="76"/>
    </location>
</feature>